<evidence type="ECO:0000313" key="2">
    <source>
        <dbReference type="Proteomes" id="UP001177670"/>
    </source>
</evidence>
<evidence type="ECO:0000313" key="1">
    <source>
        <dbReference type="EMBL" id="KAK1128612.1"/>
    </source>
</evidence>
<name>A0AA40G0B2_9HYME</name>
<dbReference type="Proteomes" id="UP001177670">
    <property type="component" value="Unassembled WGS sequence"/>
</dbReference>
<comment type="caution">
    <text evidence="1">The sequence shown here is derived from an EMBL/GenBank/DDBJ whole genome shotgun (WGS) entry which is preliminary data.</text>
</comment>
<reference evidence="1" key="1">
    <citation type="submission" date="2021-10" db="EMBL/GenBank/DDBJ databases">
        <title>Melipona bicolor Genome sequencing and assembly.</title>
        <authorList>
            <person name="Araujo N.S."/>
            <person name="Arias M.C."/>
        </authorList>
    </citation>
    <scope>NUCLEOTIDE SEQUENCE</scope>
    <source>
        <strain evidence="1">USP_2M_L1-L4_2017</strain>
        <tissue evidence="1">Whole body</tissue>
    </source>
</reference>
<dbReference type="AlphaFoldDB" id="A0AA40G0B2"/>
<protein>
    <submittedName>
        <fullName evidence="1">Uncharacterized protein</fullName>
    </submittedName>
</protein>
<dbReference type="EMBL" id="JAHYIQ010000010">
    <property type="protein sequence ID" value="KAK1128612.1"/>
    <property type="molecule type" value="Genomic_DNA"/>
</dbReference>
<gene>
    <name evidence="1" type="ORF">K0M31_003070</name>
</gene>
<keyword evidence="2" id="KW-1185">Reference proteome</keyword>
<proteinExistence type="predicted"/>
<organism evidence="1 2">
    <name type="scientific">Melipona bicolor</name>
    <dbReference type="NCBI Taxonomy" id="60889"/>
    <lineage>
        <taxon>Eukaryota</taxon>
        <taxon>Metazoa</taxon>
        <taxon>Ecdysozoa</taxon>
        <taxon>Arthropoda</taxon>
        <taxon>Hexapoda</taxon>
        <taxon>Insecta</taxon>
        <taxon>Pterygota</taxon>
        <taxon>Neoptera</taxon>
        <taxon>Endopterygota</taxon>
        <taxon>Hymenoptera</taxon>
        <taxon>Apocrita</taxon>
        <taxon>Aculeata</taxon>
        <taxon>Apoidea</taxon>
        <taxon>Anthophila</taxon>
        <taxon>Apidae</taxon>
        <taxon>Melipona</taxon>
    </lineage>
</organism>
<accession>A0AA40G0B2</accession>
<sequence length="101" mass="11862">MFLREYFCDCSTRWALRFNLLATHQSTRDTRTLQKKLNCAKYTRLTISSIPLRMYEITSAYEITRILGNALLFGSSTVKAGDAKWRFIFCYRKTTHVLHSL</sequence>